<proteinExistence type="predicted"/>
<dbReference type="RefSeq" id="WP_191790425.1">
    <property type="nucleotide sequence ID" value="NZ_JACSQE010000006.1"/>
</dbReference>
<evidence type="ECO:0000313" key="3">
    <source>
        <dbReference type="Proteomes" id="UP000633601"/>
    </source>
</evidence>
<accession>A0ABR8V1S4</accession>
<feature type="compositionally biased region" description="Acidic residues" evidence="1">
    <location>
        <begin position="254"/>
        <end position="263"/>
    </location>
</feature>
<feature type="compositionally biased region" description="Basic and acidic residues" evidence="1">
    <location>
        <begin position="268"/>
        <end position="279"/>
    </location>
</feature>
<dbReference type="SUPFAM" id="SSF56281">
    <property type="entry name" value="Metallo-hydrolase/oxidoreductase"/>
    <property type="match status" value="1"/>
</dbReference>
<evidence type="ECO:0000313" key="2">
    <source>
        <dbReference type="EMBL" id="MBD7998729.1"/>
    </source>
</evidence>
<gene>
    <name evidence="2" type="ORF">H9640_09220</name>
</gene>
<dbReference type="Pfam" id="PF13483">
    <property type="entry name" value="Lactamase_B_3"/>
    <property type="match status" value="1"/>
</dbReference>
<dbReference type="Proteomes" id="UP000633601">
    <property type="component" value="Unassembled WGS sequence"/>
</dbReference>
<dbReference type="PANTHER" id="PTHR43546:SF3">
    <property type="entry name" value="UPF0173 METAL-DEPENDENT HYDROLASE MJ1163"/>
    <property type="match status" value="1"/>
</dbReference>
<reference evidence="2 3" key="1">
    <citation type="submission" date="2020-08" db="EMBL/GenBank/DDBJ databases">
        <title>A Genomic Blueprint of the Chicken Gut Microbiome.</title>
        <authorList>
            <person name="Gilroy R."/>
            <person name="Ravi A."/>
            <person name="Getino M."/>
            <person name="Pursley I."/>
            <person name="Horton D.L."/>
            <person name="Alikhan N.-F."/>
            <person name="Baker D."/>
            <person name="Gharbi K."/>
            <person name="Hall N."/>
            <person name="Watson M."/>
            <person name="Adriaenssens E.M."/>
            <person name="Foster-Nyarko E."/>
            <person name="Jarju S."/>
            <person name="Secka A."/>
            <person name="Antonio M."/>
            <person name="Oren A."/>
            <person name="Chaudhuri R."/>
            <person name="La Ragione R.M."/>
            <person name="Hildebrand F."/>
            <person name="Pallen M.J."/>
        </authorList>
    </citation>
    <scope>NUCLEOTIDE SEQUENCE [LARGE SCALE GENOMIC DNA]</scope>
    <source>
        <strain evidence="2 3">Sa2CUA8</strain>
    </source>
</reference>
<dbReference type="InterPro" id="IPR050114">
    <property type="entry name" value="UPF0173_UPF0282_UlaG_hydrolase"/>
</dbReference>
<comment type="caution">
    <text evidence="2">The sequence shown here is derived from an EMBL/GenBank/DDBJ whole genome shotgun (WGS) entry which is preliminary data.</text>
</comment>
<dbReference type="PANTHER" id="PTHR43546">
    <property type="entry name" value="UPF0173 METAL-DEPENDENT HYDROLASE MJ1163-RELATED"/>
    <property type="match status" value="1"/>
</dbReference>
<protein>
    <submittedName>
        <fullName evidence="2">MBL fold metallo-hydrolase</fullName>
    </submittedName>
</protein>
<evidence type="ECO:0000256" key="1">
    <source>
        <dbReference type="SAM" id="MobiDB-lite"/>
    </source>
</evidence>
<dbReference type="Gene3D" id="3.60.15.10">
    <property type="entry name" value="Ribonuclease Z/Hydroxyacylglutathione hydrolase-like"/>
    <property type="match status" value="1"/>
</dbReference>
<organism evidence="2 3">
    <name type="scientific">Oerskovia gallyi</name>
    <dbReference type="NCBI Taxonomy" id="2762226"/>
    <lineage>
        <taxon>Bacteria</taxon>
        <taxon>Bacillati</taxon>
        <taxon>Actinomycetota</taxon>
        <taxon>Actinomycetes</taxon>
        <taxon>Micrococcales</taxon>
        <taxon>Cellulomonadaceae</taxon>
        <taxon>Oerskovia</taxon>
    </lineage>
</organism>
<dbReference type="EMBL" id="JACSQE010000006">
    <property type="protein sequence ID" value="MBD7998729.1"/>
    <property type="molecule type" value="Genomic_DNA"/>
</dbReference>
<keyword evidence="3" id="KW-1185">Reference proteome</keyword>
<sequence length="279" mass="29958">MRITFHGHSCVALEHAATMLTFDPGTFADTAAALADPGTLLVTHAHPDHLDVDAVRAALAAHPELRVVGPEAAFDRLGETPDGDRLQVVEPGDVLTIGSFSVLVGGGQHALIHPDVPRVANVTYLVSAGGVRAYHPGDSFSPPLTDDRLDVLLAPVSAPWMKIAEGIDFVRSLDPWVMIPIHDAILSAPGLGLVHRLFGEGRTGGTYDYHPLEVGGHLDVTPRGEEQTMTDETVPYRDPEAVADAILREHPEFDEVPTIEVDETVPPRPEEEVADATRE</sequence>
<name>A0ABR8V1S4_9CELL</name>
<dbReference type="InterPro" id="IPR036866">
    <property type="entry name" value="RibonucZ/Hydroxyglut_hydro"/>
</dbReference>
<feature type="region of interest" description="Disordered" evidence="1">
    <location>
        <begin position="252"/>
        <end position="279"/>
    </location>
</feature>